<name>A0ABV8CJI4_9GAMM</name>
<accession>A0ABV8CJI4</accession>
<dbReference type="Pfam" id="PF02120">
    <property type="entry name" value="Flg_hook"/>
    <property type="match status" value="1"/>
</dbReference>
<dbReference type="InterPro" id="IPR021136">
    <property type="entry name" value="Flagellar_hook_control-like_C"/>
</dbReference>
<comment type="caution">
    <text evidence="3">The sequence shown here is derived from an EMBL/GenBank/DDBJ whole genome shotgun (WGS) entry which is preliminary data.</text>
</comment>
<reference evidence="4" key="1">
    <citation type="journal article" date="2019" name="Int. J. Syst. Evol. Microbiol.">
        <title>The Global Catalogue of Microorganisms (GCM) 10K type strain sequencing project: providing services to taxonomists for standard genome sequencing and annotation.</title>
        <authorList>
            <consortium name="The Broad Institute Genomics Platform"/>
            <consortium name="The Broad Institute Genome Sequencing Center for Infectious Disease"/>
            <person name="Wu L."/>
            <person name="Ma J."/>
        </authorList>
    </citation>
    <scope>NUCLEOTIDE SEQUENCE [LARGE SCALE GENOMIC DNA]</scope>
    <source>
        <strain evidence="4">CCUG 54939</strain>
    </source>
</reference>
<gene>
    <name evidence="3" type="ORF">ACFOSS_01835</name>
</gene>
<sequence>MASVQPPDLSAVSAPSTQQVQPEVDSRSTLAPELNERALRDFLRGISQLQGQLPPSLSDKQQALLRQMTTLLTAVNSPLPASNANPSPSLAGHSLQGLLPSLIAQLPADDPQLRQLMTQIVTPLLPGSSRPDNSALTSAITNLPATLQPGTESGRALWNWLAQLITLKLPTPPAGALQHQLQQNALTVQSTPPQAQPMIRQALEMTVKFIADVATGVRNGTAASVPSSVEGHVLDTRVAAATQDASAKASISAQLAPPSTAPSTQEQAIEVTKNPAPTAAPLTERPQSVNDADAEHPLQTTALSKLKVDAVTAQPTAASTLAMHSHDDAATPSTNEQSTPSTALKPQGDYLHQLGVMLLRKQLPPTLLAGLSRVLSAITPQIQTAQQVSEWLTFVQNPVLGNTSHSQAIQQWAIALLSYRLQRWQAESTQEQQPSRTQVTTTLEDGMESSSGAHKTAAHFLQQMERLQATPQESNSLLLFQVPLPPHYPGGKENHMALKQQRNEQGKYQWTLSFMLDLEHMGMLQIKALLDLPQVQLQMVAERRQTYERIKQTWPKLESRFRELGLSPAQFVCKQGKVQAVPETDAQPPDGFSIRV</sequence>
<feature type="region of interest" description="Disordered" evidence="1">
    <location>
        <begin position="1"/>
        <end position="31"/>
    </location>
</feature>
<evidence type="ECO:0000259" key="2">
    <source>
        <dbReference type="Pfam" id="PF02120"/>
    </source>
</evidence>
<proteinExistence type="predicted"/>
<evidence type="ECO:0000256" key="1">
    <source>
        <dbReference type="SAM" id="MobiDB-lite"/>
    </source>
</evidence>
<evidence type="ECO:0000313" key="4">
    <source>
        <dbReference type="Proteomes" id="UP001595692"/>
    </source>
</evidence>
<dbReference type="EMBL" id="JBHSAF010000001">
    <property type="protein sequence ID" value="MFC3912203.1"/>
    <property type="molecule type" value="Genomic_DNA"/>
</dbReference>
<evidence type="ECO:0000313" key="3">
    <source>
        <dbReference type="EMBL" id="MFC3912203.1"/>
    </source>
</evidence>
<keyword evidence="3" id="KW-0969">Cilium</keyword>
<keyword evidence="3" id="KW-0282">Flagellum</keyword>
<feature type="region of interest" description="Disordered" evidence="1">
    <location>
        <begin position="250"/>
        <end position="269"/>
    </location>
</feature>
<feature type="domain" description="Flagellar hook-length control protein-like C-terminal" evidence="2">
    <location>
        <begin position="500"/>
        <end position="576"/>
    </location>
</feature>
<organism evidence="3 4">
    <name type="scientific">Pseudaeromonas sharmana</name>
    <dbReference type="NCBI Taxonomy" id="328412"/>
    <lineage>
        <taxon>Bacteria</taxon>
        <taxon>Pseudomonadati</taxon>
        <taxon>Pseudomonadota</taxon>
        <taxon>Gammaproteobacteria</taxon>
        <taxon>Aeromonadales</taxon>
        <taxon>Aeromonadaceae</taxon>
        <taxon>Pseudaeromonas</taxon>
    </lineage>
</organism>
<dbReference type="RefSeq" id="WP_377150294.1">
    <property type="nucleotide sequence ID" value="NZ_JBHSAF010000001.1"/>
</dbReference>
<dbReference type="Proteomes" id="UP001595692">
    <property type="component" value="Unassembled WGS sequence"/>
</dbReference>
<dbReference type="Gene3D" id="3.30.750.140">
    <property type="match status" value="1"/>
</dbReference>
<dbReference type="InterPro" id="IPR038610">
    <property type="entry name" value="FliK-like_C_sf"/>
</dbReference>
<keyword evidence="4" id="KW-1185">Reference proteome</keyword>
<keyword evidence="3" id="KW-0966">Cell projection</keyword>
<protein>
    <submittedName>
        <fullName evidence="3">Flagellar hook-length control protein FliK</fullName>
    </submittedName>
</protein>